<dbReference type="GO" id="GO:0003676">
    <property type="term" value="F:nucleic acid binding"/>
    <property type="evidence" value="ECO:0007669"/>
    <property type="project" value="InterPro"/>
</dbReference>
<evidence type="ECO:0000259" key="6">
    <source>
        <dbReference type="PROSITE" id="PS51265"/>
    </source>
</evidence>
<feature type="region of interest" description="Disordered" evidence="5">
    <location>
        <begin position="1573"/>
        <end position="1596"/>
    </location>
</feature>
<evidence type="ECO:0000256" key="3">
    <source>
        <dbReference type="ARBA" id="ARBA00022833"/>
    </source>
</evidence>
<keyword evidence="3" id="KW-0862">Zinc</keyword>
<evidence type="ECO:0000313" key="7">
    <source>
        <dbReference type="EMBL" id="KAH0567117.1"/>
    </source>
</evidence>
<gene>
    <name evidence="7" type="ORF">KQX54_006760</name>
</gene>
<evidence type="ECO:0000256" key="1">
    <source>
        <dbReference type="ARBA" id="ARBA00022723"/>
    </source>
</evidence>
<dbReference type="GO" id="GO:0010571">
    <property type="term" value="P:positive regulation of nuclear cell cycle DNA replication"/>
    <property type="evidence" value="ECO:0007669"/>
    <property type="project" value="TreeGrafter"/>
</dbReference>
<feature type="compositionally biased region" description="Basic and acidic residues" evidence="5">
    <location>
        <begin position="1331"/>
        <end position="1360"/>
    </location>
</feature>
<proteinExistence type="predicted"/>
<keyword evidence="1" id="KW-0479">Metal-binding</keyword>
<feature type="compositionally biased region" description="Basic and acidic residues" evidence="5">
    <location>
        <begin position="579"/>
        <end position="589"/>
    </location>
</feature>
<dbReference type="GO" id="GO:0031431">
    <property type="term" value="C:Dbf4-dependent protein kinase complex"/>
    <property type="evidence" value="ECO:0007669"/>
    <property type="project" value="TreeGrafter"/>
</dbReference>
<evidence type="ECO:0000256" key="5">
    <source>
        <dbReference type="SAM" id="MobiDB-lite"/>
    </source>
</evidence>
<dbReference type="PANTHER" id="PTHR15375:SF26">
    <property type="entry name" value="PROTEIN CHIFFON"/>
    <property type="match status" value="1"/>
</dbReference>
<protein>
    <recommendedName>
        <fullName evidence="6">DBF4-type domain-containing protein</fullName>
    </recommendedName>
</protein>
<feature type="compositionally biased region" description="Basic and acidic residues" evidence="5">
    <location>
        <begin position="1449"/>
        <end position="1467"/>
    </location>
</feature>
<dbReference type="PROSITE" id="PS51265">
    <property type="entry name" value="ZF_DBF4"/>
    <property type="match status" value="1"/>
</dbReference>
<dbReference type="Pfam" id="PF07535">
    <property type="entry name" value="zf-DBF"/>
    <property type="match status" value="1"/>
</dbReference>
<feature type="compositionally biased region" description="Low complexity" evidence="5">
    <location>
        <begin position="1047"/>
        <end position="1062"/>
    </location>
</feature>
<feature type="compositionally biased region" description="Basic and acidic residues" evidence="5">
    <location>
        <begin position="729"/>
        <end position="745"/>
    </location>
</feature>
<dbReference type="FunFam" id="6.10.250.3410:FF:000001">
    <property type="entry name" value="Protein DBF4 homolog A"/>
    <property type="match status" value="1"/>
</dbReference>
<feature type="compositionally biased region" description="Acidic residues" evidence="5">
    <location>
        <begin position="468"/>
        <end position="482"/>
    </location>
</feature>
<feature type="region of interest" description="Disordered" evidence="5">
    <location>
        <begin position="1185"/>
        <end position="1517"/>
    </location>
</feature>
<evidence type="ECO:0000256" key="2">
    <source>
        <dbReference type="ARBA" id="ARBA00022771"/>
    </source>
</evidence>
<reference evidence="7 8" key="1">
    <citation type="journal article" date="2021" name="J. Hered.">
        <title>A chromosome-level genome assembly of the parasitoid wasp, Cotesia glomerata (Hymenoptera: Braconidae).</title>
        <authorList>
            <person name="Pinto B.J."/>
            <person name="Weis J.J."/>
            <person name="Gamble T."/>
            <person name="Ode P.J."/>
            <person name="Paul R."/>
            <person name="Zaspel J.M."/>
        </authorList>
    </citation>
    <scope>NUCLEOTIDE SEQUENCE [LARGE SCALE GENOMIC DNA]</scope>
    <source>
        <strain evidence="7">CgM1</strain>
    </source>
</reference>
<dbReference type="InterPro" id="IPR038545">
    <property type="entry name" value="Znf_DBF_sf"/>
</dbReference>
<dbReference type="Gene3D" id="6.10.250.3410">
    <property type="entry name" value="DBF zinc finger"/>
    <property type="match status" value="1"/>
</dbReference>
<feature type="region of interest" description="Disordered" evidence="5">
    <location>
        <begin position="775"/>
        <end position="863"/>
    </location>
</feature>
<feature type="compositionally biased region" description="Polar residues" evidence="5">
    <location>
        <begin position="1"/>
        <end position="19"/>
    </location>
</feature>
<feature type="compositionally biased region" description="Acidic residues" evidence="5">
    <location>
        <begin position="1237"/>
        <end position="1262"/>
    </location>
</feature>
<feature type="compositionally biased region" description="Basic and acidic residues" evidence="5">
    <location>
        <begin position="800"/>
        <end position="809"/>
    </location>
</feature>
<feature type="compositionally biased region" description="Basic residues" evidence="5">
    <location>
        <begin position="1472"/>
        <end position="1491"/>
    </location>
</feature>
<dbReference type="Proteomes" id="UP000826195">
    <property type="component" value="Unassembled WGS sequence"/>
</dbReference>
<feature type="region of interest" description="Disordered" evidence="5">
    <location>
        <begin position="1006"/>
        <end position="1030"/>
    </location>
</feature>
<feature type="region of interest" description="Disordered" evidence="5">
    <location>
        <begin position="101"/>
        <end position="150"/>
    </location>
</feature>
<evidence type="ECO:0000313" key="8">
    <source>
        <dbReference type="Proteomes" id="UP000826195"/>
    </source>
</evidence>
<feature type="region of interest" description="Disordered" evidence="5">
    <location>
        <begin position="1"/>
        <end position="33"/>
    </location>
</feature>
<dbReference type="InterPro" id="IPR006572">
    <property type="entry name" value="Znf_DBF"/>
</dbReference>
<feature type="region of interest" description="Disordered" evidence="5">
    <location>
        <begin position="1045"/>
        <end position="1085"/>
    </location>
</feature>
<feature type="compositionally biased region" description="Low complexity" evidence="5">
    <location>
        <begin position="1283"/>
        <end position="1294"/>
    </location>
</feature>
<feature type="region of interest" description="Disordered" evidence="5">
    <location>
        <begin position="715"/>
        <end position="748"/>
    </location>
</feature>
<keyword evidence="2 4" id="KW-0863">Zinc-finger</keyword>
<feature type="compositionally biased region" description="Low complexity" evidence="5">
    <location>
        <begin position="783"/>
        <end position="796"/>
    </location>
</feature>
<evidence type="ECO:0000256" key="4">
    <source>
        <dbReference type="PROSITE-ProRule" id="PRU00600"/>
    </source>
</evidence>
<feature type="region of interest" description="Disordered" evidence="5">
    <location>
        <begin position="468"/>
        <end position="595"/>
    </location>
</feature>
<feature type="compositionally biased region" description="Basic and acidic residues" evidence="5">
    <location>
        <begin position="1263"/>
        <end position="1274"/>
    </location>
</feature>
<feature type="compositionally biased region" description="Polar residues" evidence="5">
    <location>
        <begin position="1303"/>
        <end position="1314"/>
    </location>
</feature>
<feature type="compositionally biased region" description="Polar residues" evidence="5">
    <location>
        <begin position="138"/>
        <end position="150"/>
    </location>
</feature>
<dbReference type="GO" id="GO:0043539">
    <property type="term" value="F:protein serine/threonine kinase activator activity"/>
    <property type="evidence" value="ECO:0007669"/>
    <property type="project" value="TreeGrafter"/>
</dbReference>
<feature type="region of interest" description="Disordered" evidence="5">
    <location>
        <begin position="643"/>
        <end position="662"/>
    </location>
</feature>
<feature type="domain" description="DBF4-type" evidence="6">
    <location>
        <begin position="301"/>
        <end position="350"/>
    </location>
</feature>
<dbReference type="InterPro" id="IPR051590">
    <property type="entry name" value="Replication_Regulatory_Kinase"/>
</dbReference>
<dbReference type="PANTHER" id="PTHR15375">
    <property type="entry name" value="ACTIVATOR OF S-PHASE KINASE-RELATED"/>
    <property type="match status" value="1"/>
</dbReference>
<sequence length="1607" mass="181380">MVSPSKNHNQKQKSLAQDNKITRPSHVRLQRGDKPLGKNRFYLDIKNHSLSSRLEARIKDLGGRVELFLDARVTVVVSDRADKFQQQAAVVAAAASSDKKKCGYTSGGSAGPPSLKSVEVPSSTWTPPTPSYNGECPLSNSTNTRGLTTQRTKSRVDAMLERALTQPQQCSVDPLDTAFNWGIPIWTTDRLQGYLDKVYATLSNINTLKNLNRIKSEKDLKVKELKKPYIKFESCKRDTRPVFLELPVWPTLNFDGEPGTCPFDKPRKIKEEEKKNNITNKKQEMTRKPRANTATRARRSEQLVGGFCEICRCDYKDLTKHVQSDKHLTFVRNDDNFLSLDSLINAGANVEAFLKLNQSDDVEKNLYTNGNDNLHNVIRNEGVNQTDKSDLADYGVDGLKMVQCNGARRKLNLNLSSPHNLRARAKHESGHLLRSKGSPWHEVDKSEKLFDKLERYTIKKRSKGTIWIEEDDPPDKCDDDSEDPLKDEKLTTAATVVEKSPLSELNDVRVKNKDSRDQSSKKNQQLSSSRGDERRNKKGILCPDRSISENNSKDSNNSNDDLLNQKKECPVRIITNNDSNKKSPGKDFRANGSSVKPIVLAQKPDSLVQTLDIRCSADNNKTNQSTTVDNNVNIDANDKSVKSTKICPSEDNDDSKEETNKTKCNRVNNSARRIAVRSSRGRRRQSVEERLIKDNRAFYKVEVIGNKLRSNTVHLNSNINDQSPPVVKEVQKEKEKEIKKDEGPSSEKPVVVRFKRVRKSELSLLSDEAESFMFGDSKRDSSDWNNDSRGNSSSSSVLPKDTESSEGDNKPSSSSIISSSPVTTVELPVNSPVKEEPPADDDSQDSSNVGRAKKKRRTQTEALIKDNSEYYKFETPVCRLRFQNGPSFITKPVDNPPEVSKCEQVTLGNEQTASIVSEVNAEGLQATTPTEEKLYPSKPSAEIEKMHFSFESVPKSEPWYQTYQRQDLGAEFWHSFSEPDSNKPFLLPYEIENFHENLLKLCQKTESRKRARNQGPHGLGRSPRKSPRCHASTLAIMSTIIRKREQQQQIQQEKQQQQLQQQSTNVSGSEDSRVDVNTVKSDAKSSTDFELKEIVKSIDDMLNAEISFDDSFEPDLGTISEGEEDRNENQDQQQLLIHQSIIPSEASGPPPNLLELLNNCHQRVNVFDNSSCASSECGEVVVESPLKRRKRRKNRTGWPGIKARKKLQCKQQPTPDVDSERENVPAKSTRTPNPNENENENENEDEEEEEEEDEDEDEEEEGAESRLNQEKIIERLQAPGTESADSSSHDSNISQPTKDKNLTELNESLLSQPSELDNNNKNPDEDNSNELVRKCNKEKNDEGNDENNHENVLKEQDSRASTKNKSKATRKRPQREVLDGRPSSSMTIESHPEIENHDNLCRQKTSSSVILRKNYSGGTTLSKRRQRENASESSGADGTAGGQVTEATRQNDDPSHREAASCKKKDSTSSPNKKKQALARPRSKKRPRRNRSTSEMSFDDENCKKVNDDDSDDEMDCPLSERVIPQQQIVVTAPELQQRRSSIEFQPVVRVMKIEDQVDMDHNILSVTVASNRRLRSSGSPKHRNSSPPAKRYKRSKGFISRWIKNS</sequence>
<accession>A0AAV7J7B6</accession>
<organism evidence="7 8">
    <name type="scientific">Cotesia glomerata</name>
    <name type="common">Lepidopteran parasitic wasp</name>
    <name type="synonym">Apanteles glomeratus</name>
    <dbReference type="NCBI Taxonomy" id="32391"/>
    <lineage>
        <taxon>Eukaryota</taxon>
        <taxon>Metazoa</taxon>
        <taxon>Ecdysozoa</taxon>
        <taxon>Arthropoda</taxon>
        <taxon>Hexapoda</taxon>
        <taxon>Insecta</taxon>
        <taxon>Pterygota</taxon>
        <taxon>Neoptera</taxon>
        <taxon>Endopterygota</taxon>
        <taxon>Hymenoptera</taxon>
        <taxon>Apocrita</taxon>
        <taxon>Ichneumonoidea</taxon>
        <taxon>Braconidae</taxon>
        <taxon>Microgastrinae</taxon>
        <taxon>Cotesia</taxon>
    </lineage>
</organism>
<feature type="compositionally biased region" description="Low complexity" evidence="5">
    <location>
        <begin position="553"/>
        <end position="562"/>
    </location>
</feature>
<feature type="compositionally biased region" description="Basic residues" evidence="5">
    <location>
        <begin position="1362"/>
        <end position="1373"/>
    </location>
</feature>
<dbReference type="EMBL" id="JAHXZJ010000001">
    <property type="protein sequence ID" value="KAH0567117.1"/>
    <property type="molecule type" value="Genomic_DNA"/>
</dbReference>
<feature type="compositionally biased region" description="Basic and acidic residues" evidence="5">
    <location>
        <begin position="1390"/>
        <end position="1401"/>
    </location>
</feature>
<keyword evidence="8" id="KW-1185">Reference proteome</keyword>
<dbReference type="GO" id="GO:1901987">
    <property type="term" value="P:regulation of cell cycle phase transition"/>
    <property type="evidence" value="ECO:0007669"/>
    <property type="project" value="TreeGrafter"/>
</dbReference>
<feature type="compositionally biased region" description="Basic and acidic residues" evidence="5">
    <location>
        <begin position="506"/>
        <end position="520"/>
    </location>
</feature>
<comment type="caution">
    <text evidence="7">The sequence shown here is derived from an EMBL/GenBank/DDBJ whole genome shotgun (WGS) entry which is preliminary data.</text>
</comment>
<name>A0AAV7J7B6_COTGL</name>
<feature type="region of interest" description="Disordered" evidence="5">
    <location>
        <begin position="1109"/>
        <end position="1132"/>
    </location>
</feature>
<dbReference type="GO" id="GO:0008270">
    <property type="term" value="F:zinc ion binding"/>
    <property type="evidence" value="ECO:0007669"/>
    <property type="project" value="UniProtKB-KW"/>
</dbReference>
<dbReference type="SMART" id="SM00586">
    <property type="entry name" value="ZnF_DBF"/>
    <property type="match status" value="1"/>
</dbReference>